<name>I7ZSC8_ASPO3</name>
<organism evidence="2 3">
    <name type="scientific">Aspergillus oryzae (strain 3.042)</name>
    <name type="common">Yellow koji mold</name>
    <dbReference type="NCBI Taxonomy" id="1160506"/>
    <lineage>
        <taxon>Eukaryota</taxon>
        <taxon>Fungi</taxon>
        <taxon>Dikarya</taxon>
        <taxon>Ascomycota</taxon>
        <taxon>Pezizomycotina</taxon>
        <taxon>Eurotiomycetes</taxon>
        <taxon>Eurotiomycetidae</taxon>
        <taxon>Eurotiales</taxon>
        <taxon>Aspergillaceae</taxon>
        <taxon>Aspergillus</taxon>
        <taxon>Aspergillus subgen. Circumdati</taxon>
    </lineage>
</organism>
<reference evidence="3" key="2">
    <citation type="submission" date="2012-06" db="EMBL/GenBank/DDBJ databases">
        <title>Comparative genomic analyses of Aspergillus oryzae 3.042 and A. oryzae RIB40 for soy-sauce fermentation.</title>
        <authorList>
            <person name="Zhao G."/>
            <person name="Hou L."/>
            <person name="Wang C."/>
            <person name="Cao X."/>
        </authorList>
    </citation>
    <scope>NUCLEOTIDE SEQUENCE [LARGE SCALE GENOMIC DNA]</scope>
    <source>
        <strain evidence="3">3.042</strain>
    </source>
</reference>
<evidence type="ECO:0000313" key="3">
    <source>
        <dbReference type="Proteomes" id="UP000002812"/>
    </source>
</evidence>
<gene>
    <name evidence="2" type="ORF">Ao3042_08616</name>
</gene>
<feature type="region of interest" description="Disordered" evidence="1">
    <location>
        <begin position="31"/>
        <end position="80"/>
    </location>
</feature>
<protein>
    <submittedName>
        <fullName evidence="2">Uncharacterized protein</fullName>
    </submittedName>
</protein>
<dbReference type="HOGENOM" id="CLU_1864703_0_0_1"/>
<feature type="compositionally biased region" description="Low complexity" evidence="1">
    <location>
        <begin position="60"/>
        <end position="71"/>
    </location>
</feature>
<evidence type="ECO:0000313" key="2">
    <source>
        <dbReference type="EMBL" id="EIT74812.1"/>
    </source>
</evidence>
<dbReference type="EMBL" id="AKHY01000183">
    <property type="protein sequence ID" value="EIT74812.1"/>
    <property type="molecule type" value="Genomic_DNA"/>
</dbReference>
<feature type="compositionally biased region" description="Polar residues" evidence="1">
    <location>
        <begin position="48"/>
        <end position="59"/>
    </location>
</feature>
<proteinExistence type="predicted"/>
<sequence length="166" mass="19234">MNNNKNITRNALEPSFAEDQLSAAKSPAVSLLSNVSRSPTPTPSPRSNWNSLRNTSYNSRLRINPRQNNPPNHHRPDRSNSSVPVFYIEAYISSFHPSSQVILKLTPKTIIKLVQKHRLNYSGYPITSTILYTQFHQVLVNFVYLIHRDEHRNKRYRARSRNILKL</sequence>
<dbReference type="Proteomes" id="UP000002812">
    <property type="component" value="Unassembled WGS sequence"/>
</dbReference>
<comment type="caution">
    <text evidence="2">The sequence shown here is derived from an EMBL/GenBank/DDBJ whole genome shotgun (WGS) entry which is preliminary data.</text>
</comment>
<dbReference type="AlphaFoldDB" id="I7ZSC8"/>
<reference evidence="2 3" key="1">
    <citation type="journal article" date="2012" name="Eukaryot. Cell">
        <title>Draft genome sequence of Aspergillus oryzae strain 3.042.</title>
        <authorList>
            <person name="Zhao G."/>
            <person name="Yao Y."/>
            <person name="Qi W."/>
            <person name="Wang C."/>
            <person name="Hou L."/>
            <person name="Zeng B."/>
            <person name="Cao X."/>
        </authorList>
    </citation>
    <scope>NUCLEOTIDE SEQUENCE [LARGE SCALE GENOMIC DNA]</scope>
    <source>
        <strain evidence="2 3">3.042</strain>
    </source>
</reference>
<accession>I7ZSC8</accession>
<evidence type="ECO:0000256" key="1">
    <source>
        <dbReference type="SAM" id="MobiDB-lite"/>
    </source>
</evidence>